<dbReference type="InterPro" id="IPR013784">
    <property type="entry name" value="Carb-bd-like_fold"/>
</dbReference>
<evidence type="ECO:0000313" key="4">
    <source>
        <dbReference type="EMBL" id="QJD96168.1"/>
    </source>
</evidence>
<evidence type="ECO:0000256" key="2">
    <source>
        <dbReference type="SAM" id="SignalP"/>
    </source>
</evidence>
<dbReference type="InterPro" id="IPR032812">
    <property type="entry name" value="SbsA_Ig"/>
</dbReference>
<feature type="chain" id="PRO_5029568167" description="SbsA Ig-like domain-containing protein" evidence="2">
    <location>
        <begin position="21"/>
        <end position="546"/>
    </location>
</feature>
<keyword evidence="5" id="KW-1185">Reference proteome</keyword>
<dbReference type="EMBL" id="CP051682">
    <property type="protein sequence ID" value="QJD96168.1"/>
    <property type="molecule type" value="Genomic_DNA"/>
</dbReference>
<feature type="domain" description="SbsA Ig-like" evidence="3">
    <location>
        <begin position="36"/>
        <end position="135"/>
    </location>
</feature>
<evidence type="ECO:0000313" key="5">
    <source>
        <dbReference type="Proteomes" id="UP000503278"/>
    </source>
</evidence>
<feature type="signal peptide" evidence="2">
    <location>
        <begin position="1"/>
        <end position="20"/>
    </location>
</feature>
<dbReference type="Proteomes" id="UP000503278">
    <property type="component" value="Chromosome"/>
</dbReference>
<proteinExistence type="predicted"/>
<gene>
    <name evidence="4" type="ORF">HH214_09950</name>
</gene>
<evidence type="ECO:0000259" key="3">
    <source>
        <dbReference type="Pfam" id="PF13205"/>
    </source>
</evidence>
<dbReference type="RefSeq" id="WP_169607306.1">
    <property type="nucleotide sequence ID" value="NZ_CP051682.1"/>
</dbReference>
<name>A0A7L5E0Y1_9SPHI</name>
<dbReference type="Gene3D" id="2.60.40.1120">
    <property type="entry name" value="Carboxypeptidase-like, regulatory domain"/>
    <property type="match status" value="1"/>
</dbReference>
<evidence type="ECO:0000256" key="1">
    <source>
        <dbReference type="ARBA" id="ARBA00022729"/>
    </source>
</evidence>
<reference evidence="4 5" key="1">
    <citation type="submission" date="2020-04" db="EMBL/GenBank/DDBJ databases">
        <title>Genome sequencing of novel species.</title>
        <authorList>
            <person name="Heo J."/>
            <person name="Kim S.-J."/>
            <person name="Kim J.-S."/>
            <person name="Hong S.-B."/>
            <person name="Kwon S.-W."/>
        </authorList>
    </citation>
    <scope>NUCLEOTIDE SEQUENCE [LARGE SCALE GENOMIC DNA]</scope>
    <source>
        <strain evidence="4 5">F39-2</strain>
    </source>
</reference>
<dbReference type="GO" id="GO:0030246">
    <property type="term" value="F:carbohydrate binding"/>
    <property type="evidence" value="ECO:0007669"/>
    <property type="project" value="InterPro"/>
</dbReference>
<accession>A0A7L5E0Y1</accession>
<dbReference type="KEGG" id="mrob:HH214_09950"/>
<dbReference type="AlphaFoldDB" id="A0A7L5E0Y1"/>
<sequence>MSLKSRHLFLAYFSSILLLAVAGCASMQRPQGGPRDRNPPKLLKATPENMTRRFNARQVIFEFDEYFKLANTYQEISVSPAFEKQPEYLTKGRNLVINFKDSLQKNTTYVINFGKAIADVHEGNVLKNFTYVFSTGDHIDSLSITGSVTNTETLEKEKDATVMLFPASQDSALFGKKKPNIFTTTDSSGNFSLNNLHTGTYTIYALKEAAPDKIYNSENEQIAFLKKPIKLESDVKDVNLTLFKQPAQKFRIASKKFDNDGKLDIIFNKRLTDPSIKILYPPALDNQKFVDFSKTKDTALVYFKNMEFDSVSVAILDQNKPLDTVYQRKGLKETFKRNLGLGYNINIDNHLRPYTDLELTANFPLENMDASKIKLLEDSIPVNPLNLIKNPANPKKYTLKHTWKQNAAYLLVISEEALTDIYGDKNKELNKRFTIDKIENYGTLTLKVTVPDTAIQYLVELVDSKKATIRTDIISKSTSVVYKNLFTGKYQVKVTYDDNRNGKADGGNVKAKIYPEKIWISDKVLTLRPNWDQEEAVAIPKEPATP</sequence>
<protein>
    <recommendedName>
        <fullName evidence="3">SbsA Ig-like domain-containing protein</fullName>
    </recommendedName>
</protein>
<dbReference type="Pfam" id="PF13205">
    <property type="entry name" value="Big_5"/>
    <property type="match status" value="1"/>
</dbReference>
<organism evidence="4 5">
    <name type="scientific">Mucilaginibacter robiniae</name>
    <dbReference type="NCBI Taxonomy" id="2728022"/>
    <lineage>
        <taxon>Bacteria</taxon>
        <taxon>Pseudomonadati</taxon>
        <taxon>Bacteroidota</taxon>
        <taxon>Sphingobacteriia</taxon>
        <taxon>Sphingobacteriales</taxon>
        <taxon>Sphingobacteriaceae</taxon>
        <taxon>Mucilaginibacter</taxon>
    </lineage>
</organism>
<dbReference type="PROSITE" id="PS51257">
    <property type="entry name" value="PROKAR_LIPOPROTEIN"/>
    <property type="match status" value="1"/>
</dbReference>
<keyword evidence="1 2" id="KW-0732">Signal</keyword>
<dbReference type="SUPFAM" id="SSF49452">
    <property type="entry name" value="Starch-binding domain-like"/>
    <property type="match status" value="1"/>
</dbReference>